<keyword evidence="3" id="KW-1185">Reference proteome</keyword>
<name>A0A183LYZ3_9TREM</name>
<feature type="compositionally biased region" description="Basic and acidic residues" evidence="1">
    <location>
        <begin position="1"/>
        <end position="36"/>
    </location>
</feature>
<gene>
    <name evidence="2" type="ORF">SMRZ_LOCUS9018</name>
</gene>
<proteinExistence type="predicted"/>
<organism evidence="2 3">
    <name type="scientific">Schistosoma margrebowiei</name>
    <dbReference type="NCBI Taxonomy" id="48269"/>
    <lineage>
        <taxon>Eukaryota</taxon>
        <taxon>Metazoa</taxon>
        <taxon>Spiralia</taxon>
        <taxon>Lophotrochozoa</taxon>
        <taxon>Platyhelminthes</taxon>
        <taxon>Trematoda</taxon>
        <taxon>Digenea</taxon>
        <taxon>Strigeidida</taxon>
        <taxon>Schistosomatoidea</taxon>
        <taxon>Schistosomatidae</taxon>
        <taxon>Schistosoma</taxon>
    </lineage>
</organism>
<feature type="region of interest" description="Disordered" evidence="1">
    <location>
        <begin position="1"/>
        <end position="46"/>
    </location>
</feature>
<dbReference type="Proteomes" id="UP000277204">
    <property type="component" value="Unassembled WGS sequence"/>
</dbReference>
<sequence>MESSRSKEESKTKEHITPRNGDRLEKHEQKLDRTGREGTGQSGLENAGWRSMLHWDTENTNSITLDGETLKNEESFTYLGSINDELGGSDANVMARIGKAIKEHMELKTILNQYQSQNLQYQRQHSPNVLRRTTTTIIKKVQVFINSCLHKILNINGLITSATAFYRKEQTSFQLKRKLRKDDGNG</sequence>
<accession>A0A183LYZ3</accession>
<dbReference type="EMBL" id="UZAI01004117">
    <property type="protein sequence ID" value="VDO84421.1"/>
    <property type="molecule type" value="Genomic_DNA"/>
</dbReference>
<protein>
    <submittedName>
        <fullName evidence="2">Uncharacterized protein</fullName>
    </submittedName>
</protein>
<reference evidence="2 3" key="1">
    <citation type="submission" date="2018-11" db="EMBL/GenBank/DDBJ databases">
        <authorList>
            <consortium name="Pathogen Informatics"/>
        </authorList>
    </citation>
    <scope>NUCLEOTIDE SEQUENCE [LARGE SCALE GENOMIC DNA]</scope>
    <source>
        <strain evidence="2 3">Zambia</strain>
    </source>
</reference>
<dbReference type="AlphaFoldDB" id="A0A183LYZ3"/>
<evidence type="ECO:0000313" key="2">
    <source>
        <dbReference type="EMBL" id="VDO84421.1"/>
    </source>
</evidence>
<evidence type="ECO:0000256" key="1">
    <source>
        <dbReference type="SAM" id="MobiDB-lite"/>
    </source>
</evidence>
<evidence type="ECO:0000313" key="3">
    <source>
        <dbReference type="Proteomes" id="UP000277204"/>
    </source>
</evidence>